<dbReference type="GO" id="GO:0000287">
    <property type="term" value="F:magnesium ion binding"/>
    <property type="evidence" value="ECO:0007669"/>
    <property type="project" value="UniProtKB-UniRule"/>
</dbReference>
<protein>
    <recommendedName>
        <fullName evidence="7">Ribonuclease VapC</fullName>
        <shortName evidence="7">RNase VapC</shortName>
        <ecNumber evidence="7">3.1.-.-</ecNumber>
    </recommendedName>
    <alternativeName>
        <fullName evidence="7">Toxin VapC</fullName>
    </alternativeName>
</protein>
<feature type="binding site" evidence="7">
    <location>
        <position position="5"/>
    </location>
    <ligand>
        <name>Mg(2+)</name>
        <dbReference type="ChEBI" id="CHEBI:18420"/>
    </ligand>
</feature>
<keyword evidence="10" id="KW-1185">Reference proteome</keyword>
<comment type="function">
    <text evidence="7">Toxic component of a toxin-antitoxin (TA) system. An RNase.</text>
</comment>
<dbReference type="EC" id="3.1.-.-" evidence="7"/>
<dbReference type="InterPro" id="IPR029060">
    <property type="entry name" value="PIN-like_dom_sf"/>
</dbReference>
<dbReference type="SUPFAM" id="SSF88723">
    <property type="entry name" value="PIN domain-like"/>
    <property type="match status" value="1"/>
</dbReference>
<dbReference type="Proteomes" id="UP000077143">
    <property type="component" value="Plasmid pMYC1"/>
</dbReference>
<reference evidence="9 10" key="1">
    <citation type="submission" date="2016-05" db="EMBL/GenBank/DDBJ databases">
        <title>Complete genome sequence of a phthalic acid esters degrading Mycobacterium sp. YC-RL4.</title>
        <authorList>
            <person name="Ren L."/>
            <person name="Fan S."/>
            <person name="Ruth N."/>
            <person name="Jia Y."/>
            <person name="Wang J."/>
            <person name="Qiao C."/>
        </authorList>
    </citation>
    <scope>NUCLEOTIDE SEQUENCE [LARGE SCALE GENOMIC DNA]</scope>
    <source>
        <strain evidence="9 10">YC-RL4</strain>
        <plasmid evidence="10">pmyc1</plasmid>
    </source>
</reference>
<proteinExistence type="inferred from homology"/>
<comment type="similarity">
    <text evidence="7">Belongs to the PINc/VapC protein family.</text>
</comment>
<name>A0A172UWE1_9MYCO</name>
<accession>A0A172UWE1</accession>
<dbReference type="GO" id="GO:0016787">
    <property type="term" value="F:hydrolase activity"/>
    <property type="evidence" value="ECO:0007669"/>
    <property type="project" value="UniProtKB-KW"/>
</dbReference>
<dbReference type="AlphaFoldDB" id="A0A172UWE1"/>
<evidence type="ECO:0000256" key="2">
    <source>
        <dbReference type="ARBA" id="ARBA00022649"/>
    </source>
</evidence>
<keyword evidence="3 7" id="KW-0540">Nuclease</keyword>
<evidence type="ECO:0000256" key="3">
    <source>
        <dbReference type="ARBA" id="ARBA00022722"/>
    </source>
</evidence>
<comment type="cofactor">
    <cofactor evidence="1 7">
        <name>Mg(2+)</name>
        <dbReference type="ChEBI" id="CHEBI:18420"/>
    </cofactor>
</comment>
<evidence type="ECO:0000256" key="5">
    <source>
        <dbReference type="ARBA" id="ARBA00022801"/>
    </source>
</evidence>
<dbReference type="EMBL" id="CP015597">
    <property type="protein sequence ID" value="ANE83402.1"/>
    <property type="molecule type" value="Genomic_DNA"/>
</dbReference>
<evidence type="ECO:0000256" key="1">
    <source>
        <dbReference type="ARBA" id="ARBA00001946"/>
    </source>
</evidence>
<dbReference type="RefSeq" id="WP_068004105.1">
    <property type="nucleotide sequence ID" value="NZ_CP015597.1"/>
</dbReference>
<evidence type="ECO:0000313" key="9">
    <source>
        <dbReference type="EMBL" id="ANE83402.1"/>
    </source>
</evidence>
<keyword evidence="4 7" id="KW-0479">Metal-binding</keyword>
<keyword evidence="6 7" id="KW-0460">Magnesium</keyword>
<organism evidence="9 10">
    <name type="scientific">Mycobacterium adipatum</name>
    <dbReference type="NCBI Taxonomy" id="1682113"/>
    <lineage>
        <taxon>Bacteria</taxon>
        <taxon>Bacillati</taxon>
        <taxon>Actinomycetota</taxon>
        <taxon>Actinomycetes</taxon>
        <taxon>Mycobacteriales</taxon>
        <taxon>Mycobacteriaceae</taxon>
        <taxon>Mycobacterium</taxon>
    </lineage>
</organism>
<feature type="binding site" evidence="7">
    <location>
        <position position="91"/>
    </location>
    <ligand>
        <name>Mg(2+)</name>
        <dbReference type="ChEBI" id="CHEBI:18420"/>
    </ligand>
</feature>
<gene>
    <name evidence="7" type="primary">vapC</name>
    <name evidence="9" type="ORF">A7U43_28190</name>
</gene>
<evidence type="ECO:0000256" key="4">
    <source>
        <dbReference type="ARBA" id="ARBA00022723"/>
    </source>
</evidence>
<keyword evidence="2 7" id="KW-1277">Toxin-antitoxin system</keyword>
<dbReference type="HAMAP" id="MF_00265">
    <property type="entry name" value="VapC_Nob1"/>
    <property type="match status" value="1"/>
</dbReference>
<dbReference type="InterPro" id="IPR022907">
    <property type="entry name" value="VapC_family"/>
</dbReference>
<dbReference type="Gene3D" id="3.40.50.1010">
    <property type="entry name" value="5'-nuclease"/>
    <property type="match status" value="1"/>
</dbReference>
<evidence type="ECO:0000259" key="8">
    <source>
        <dbReference type="Pfam" id="PF01850"/>
    </source>
</evidence>
<evidence type="ECO:0000256" key="7">
    <source>
        <dbReference type="HAMAP-Rule" id="MF_00265"/>
    </source>
</evidence>
<evidence type="ECO:0000256" key="6">
    <source>
        <dbReference type="ARBA" id="ARBA00022842"/>
    </source>
</evidence>
<dbReference type="InterPro" id="IPR002716">
    <property type="entry name" value="PIN_dom"/>
</dbReference>
<keyword evidence="5 7" id="KW-0378">Hydrolase</keyword>
<geneLocation type="plasmid" evidence="10">
    <name>pmyc1</name>
</geneLocation>
<dbReference type="OrthoDB" id="4750219at2"/>
<dbReference type="Pfam" id="PF01850">
    <property type="entry name" value="PIN"/>
    <property type="match status" value="1"/>
</dbReference>
<feature type="domain" description="PIN" evidence="8">
    <location>
        <begin position="2"/>
        <end position="119"/>
    </location>
</feature>
<dbReference type="GO" id="GO:0004540">
    <property type="term" value="F:RNA nuclease activity"/>
    <property type="evidence" value="ECO:0007669"/>
    <property type="project" value="InterPro"/>
</dbReference>
<dbReference type="GO" id="GO:0090729">
    <property type="term" value="F:toxin activity"/>
    <property type="evidence" value="ECO:0007669"/>
    <property type="project" value="UniProtKB-KW"/>
</dbReference>
<evidence type="ECO:0000313" key="10">
    <source>
        <dbReference type="Proteomes" id="UP000077143"/>
    </source>
</evidence>
<keyword evidence="7" id="KW-0800">Toxin</keyword>
<dbReference type="KEGG" id="madi:A7U43_28190"/>
<sequence>MIYLDPTALMKLIDEAPESAALTAYLSAHTDTRWITCALSRAELLRAMAALPPDATGHAHHVLAGLDTVAVTERLLDAAVALTPSPARTVDALHIASALSAGPRLRTLVTYDPQLADAAAGHHITTVSPGGESP</sequence>
<keyword evidence="9" id="KW-0614">Plasmid</keyword>